<dbReference type="PANTHER" id="PTHR45833">
    <property type="entry name" value="METHIONINE SYNTHASE"/>
    <property type="match status" value="1"/>
</dbReference>
<protein>
    <submittedName>
        <fullName evidence="8">Methyltetrahydrofolate cobalamin methyltransferase</fullName>
    </submittedName>
</protein>
<keyword evidence="6" id="KW-0170">Cobalt</keyword>
<dbReference type="InterPro" id="IPR050554">
    <property type="entry name" value="Met_Synthase/Corrinoid"/>
</dbReference>
<dbReference type="InterPro" id="IPR011005">
    <property type="entry name" value="Dihydropteroate_synth-like_sf"/>
</dbReference>
<keyword evidence="3" id="KW-0846">Cobalamin</keyword>
<keyword evidence="4" id="KW-0808">Transferase</keyword>
<dbReference type="Gene3D" id="3.20.20.20">
    <property type="entry name" value="Dihydropteroate synthase-like"/>
    <property type="match status" value="1"/>
</dbReference>
<feature type="domain" description="Pterin-binding" evidence="7">
    <location>
        <begin position="1"/>
        <end position="248"/>
    </location>
</feature>
<comment type="caution">
    <text evidence="8">The sequence shown here is derived from an EMBL/GenBank/DDBJ whole genome shotgun (WGS) entry which is preliminary data.</text>
</comment>
<dbReference type="PROSITE" id="PS50972">
    <property type="entry name" value="PTERIN_BINDING"/>
    <property type="match status" value="1"/>
</dbReference>
<evidence type="ECO:0000256" key="3">
    <source>
        <dbReference type="ARBA" id="ARBA00022628"/>
    </source>
</evidence>
<evidence type="ECO:0000313" key="9">
    <source>
        <dbReference type="Proteomes" id="UP001600941"/>
    </source>
</evidence>
<dbReference type="NCBIfam" id="NF005719">
    <property type="entry name" value="PRK07535.1"/>
    <property type="match status" value="1"/>
</dbReference>
<dbReference type="GO" id="GO:0008168">
    <property type="term" value="F:methyltransferase activity"/>
    <property type="evidence" value="ECO:0007669"/>
    <property type="project" value="UniProtKB-KW"/>
</dbReference>
<comment type="similarity">
    <text evidence="1">Belongs to the vitamin-B12 dependent methionine synthase family.</text>
</comment>
<organism evidence="8 9">
    <name type="scientific">Blautia parvula</name>
    <dbReference type="NCBI Taxonomy" id="2877527"/>
    <lineage>
        <taxon>Bacteria</taxon>
        <taxon>Bacillati</taxon>
        <taxon>Bacillota</taxon>
        <taxon>Clostridia</taxon>
        <taxon>Lachnospirales</taxon>
        <taxon>Lachnospiraceae</taxon>
        <taxon>Blautia</taxon>
    </lineage>
</organism>
<reference evidence="8 9" key="1">
    <citation type="submission" date="2024-04" db="EMBL/GenBank/DDBJ databases">
        <title>Defined microbial consortia suppress multidrug-resistant proinflammatory Enterobacteriaceae via ecological control.</title>
        <authorList>
            <person name="Furuichi M."/>
            <person name="Kawaguchi T."/>
            <person name="Pust M."/>
            <person name="Yasuma K."/>
            <person name="Plichta D."/>
            <person name="Hasegawa N."/>
            <person name="Ohya T."/>
            <person name="Bhattarai S."/>
            <person name="Sasajima S."/>
            <person name="Aoto Y."/>
            <person name="Tuganbaev T."/>
            <person name="Yaginuma M."/>
            <person name="Ueda M."/>
            <person name="Okahashi N."/>
            <person name="Amafuji K."/>
            <person name="Kiridooshi Y."/>
            <person name="Sugita K."/>
            <person name="Strazar M."/>
            <person name="Skelly A."/>
            <person name="Suda W."/>
            <person name="Hattori M."/>
            <person name="Nakamoto N."/>
            <person name="Caballero S."/>
            <person name="Norman J."/>
            <person name="Olle B."/>
            <person name="Tanoue T."/>
            <person name="Arita M."/>
            <person name="Bucci V."/>
            <person name="Atarashi K."/>
            <person name="Xavier R."/>
            <person name="Honda K."/>
        </authorList>
    </citation>
    <scope>NUCLEOTIDE SEQUENCE [LARGE SCALE GENOMIC DNA]</scope>
    <source>
        <strain evidence="9">k34-0107-D12</strain>
    </source>
</reference>
<gene>
    <name evidence="8" type="ORF">K340107D12_00640</name>
</gene>
<evidence type="ECO:0000256" key="2">
    <source>
        <dbReference type="ARBA" id="ARBA00022603"/>
    </source>
</evidence>
<evidence type="ECO:0000259" key="7">
    <source>
        <dbReference type="PROSITE" id="PS50972"/>
    </source>
</evidence>
<keyword evidence="2 8" id="KW-0489">Methyltransferase</keyword>
<dbReference type="Proteomes" id="UP001600941">
    <property type="component" value="Unassembled WGS sequence"/>
</dbReference>
<dbReference type="InterPro" id="IPR000489">
    <property type="entry name" value="Pterin-binding_dom"/>
</dbReference>
<dbReference type="SUPFAM" id="SSF51717">
    <property type="entry name" value="Dihydropteroate synthetase-like"/>
    <property type="match status" value="1"/>
</dbReference>
<dbReference type="EMBL" id="BAABZQ010000001">
    <property type="protein sequence ID" value="GAA6497248.1"/>
    <property type="molecule type" value="Genomic_DNA"/>
</dbReference>
<evidence type="ECO:0000313" key="8">
    <source>
        <dbReference type="EMBL" id="GAA6497248.1"/>
    </source>
</evidence>
<keyword evidence="9" id="KW-1185">Reference proteome</keyword>
<proteinExistence type="inferred from homology"/>
<evidence type="ECO:0000256" key="4">
    <source>
        <dbReference type="ARBA" id="ARBA00022679"/>
    </source>
</evidence>
<evidence type="ECO:0000256" key="5">
    <source>
        <dbReference type="ARBA" id="ARBA00022723"/>
    </source>
</evidence>
<dbReference type="PANTHER" id="PTHR45833:SF1">
    <property type="entry name" value="METHIONINE SYNTHASE"/>
    <property type="match status" value="1"/>
</dbReference>
<evidence type="ECO:0000256" key="1">
    <source>
        <dbReference type="ARBA" id="ARBA00010398"/>
    </source>
</evidence>
<sequence>MIIIGEKINGSIPAVAKAIAERDAEFIKDRARKQAAANATYIDCCASVPEEIEVETLKWMIDCIQEVTDLPISVDSPSTAVLKEAYKFCKRPGIFNSVSGEGDKIDTIFPIMAMEENKDWEVIALLSDDTGIPKSAADRLRVFDNIMAKAKEYNINPNRLHIDPLVEMLCTSEDGIAMNIEVIETVRKQYPTIHITAAISNISFNLPVRKLINYGFMILAMNAGLDSAIMDPTNRDMLGLVYATEALMGEDDFCMEYIGAYREGLIGPAPKN</sequence>
<dbReference type="GO" id="GO:0032259">
    <property type="term" value="P:methylation"/>
    <property type="evidence" value="ECO:0007669"/>
    <property type="project" value="UniProtKB-KW"/>
</dbReference>
<evidence type="ECO:0000256" key="6">
    <source>
        <dbReference type="ARBA" id="ARBA00023285"/>
    </source>
</evidence>
<dbReference type="RefSeq" id="WP_033141685.1">
    <property type="nucleotide sequence ID" value="NZ_AP031413.1"/>
</dbReference>
<keyword evidence="5" id="KW-0479">Metal-binding</keyword>
<name>A0ABQ0BL47_9FIRM</name>
<dbReference type="Pfam" id="PF00809">
    <property type="entry name" value="Pterin_bind"/>
    <property type="match status" value="1"/>
</dbReference>
<accession>A0ABQ0BL47</accession>